<dbReference type="AlphaFoldDB" id="A0A9W6WUP2"/>
<gene>
    <name evidence="1" type="ORF">Pfra01_000100800</name>
</gene>
<sequence length="164" mass="18686">MRGISRELVIAENETATPIKAQIISNHVAKITETTNIKFHHEKNRLSLNRSKTANELDDRVGGELAKVEDDNWKKYYRRVQEYDDMYAAALEDCPLVSEEDETIEKDGYDSTGDEAEQLIIEEKKGIRTKLLPRYSKCKIKFSLSSIPKPTPTMPLCIVSRTPA</sequence>
<dbReference type="Proteomes" id="UP001165121">
    <property type="component" value="Unassembled WGS sequence"/>
</dbReference>
<protein>
    <submittedName>
        <fullName evidence="1">Unnamed protein product</fullName>
    </submittedName>
</protein>
<keyword evidence="2" id="KW-1185">Reference proteome</keyword>
<comment type="caution">
    <text evidence="1">The sequence shown here is derived from an EMBL/GenBank/DDBJ whole genome shotgun (WGS) entry which is preliminary data.</text>
</comment>
<name>A0A9W6WUP2_9STRA</name>
<reference evidence="1" key="1">
    <citation type="submission" date="2023-04" db="EMBL/GenBank/DDBJ databases">
        <title>Phytophthora fragariaefolia NBRC 109709.</title>
        <authorList>
            <person name="Ichikawa N."/>
            <person name="Sato H."/>
            <person name="Tonouchi N."/>
        </authorList>
    </citation>
    <scope>NUCLEOTIDE SEQUENCE</scope>
    <source>
        <strain evidence="1">NBRC 109709</strain>
    </source>
</reference>
<organism evidence="1 2">
    <name type="scientific">Phytophthora fragariaefolia</name>
    <dbReference type="NCBI Taxonomy" id="1490495"/>
    <lineage>
        <taxon>Eukaryota</taxon>
        <taxon>Sar</taxon>
        <taxon>Stramenopiles</taxon>
        <taxon>Oomycota</taxon>
        <taxon>Peronosporomycetes</taxon>
        <taxon>Peronosporales</taxon>
        <taxon>Peronosporaceae</taxon>
        <taxon>Phytophthora</taxon>
    </lineage>
</organism>
<dbReference type="EMBL" id="BSXT01000080">
    <property type="protein sequence ID" value="GMF16946.1"/>
    <property type="molecule type" value="Genomic_DNA"/>
</dbReference>
<accession>A0A9W6WUP2</accession>
<proteinExistence type="predicted"/>
<evidence type="ECO:0000313" key="2">
    <source>
        <dbReference type="Proteomes" id="UP001165121"/>
    </source>
</evidence>
<evidence type="ECO:0000313" key="1">
    <source>
        <dbReference type="EMBL" id="GMF16946.1"/>
    </source>
</evidence>